<feature type="region of interest" description="Disordered" evidence="1">
    <location>
        <begin position="209"/>
        <end position="253"/>
    </location>
</feature>
<feature type="chain" id="PRO_5001703773" evidence="2">
    <location>
        <begin position="18"/>
        <end position="253"/>
    </location>
</feature>
<feature type="region of interest" description="Disordered" evidence="1">
    <location>
        <begin position="72"/>
        <end position="162"/>
    </location>
</feature>
<feature type="signal peptide" evidence="2">
    <location>
        <begin position="1"/>
        <end position="17"/>
    </location>
</feature>
<feature type="compositionally biased region" description="Acidic residues" evidence="1">
    <location>
        <begin position="242"/>
        <end position="253"/>
    </location>
</feature>
<accession>A0A074YW48</accession>
<name>A0A074YW48_AURSE</name>
<dbReference type="GeneID" id="25362824"/>
<dbReference type="EMBL" id="KL584749">
    <property type="protein sequence ID" value="KER00375.1"/>
    <property type="molecule type" value="Genomic_DNA"/>
</dbReference>
<feature type="compositionally biased region" description="Polar residues" evidence="1">
    <location>
        <begin position="132"/>
        <end position="147"/>
    </location>
</feature>
<dbReference type="HOGENOM" id="CLU_1098313_0_0_1"/>
<dbReference type="RefSeq" id="XP_013348867.1">
    <property type="nucleotide sequence ID" value="XM_013493413.1"/>
</dbReference>
<gene>
    <name evidence="3" type="ORF">AUEXF2481DRAFT_24710</name>
</gene>
<feature type="compositionally biased region" description="Basic residues" evidence="1">
    <location>
        <begin position="215"/>
        <end position="230"/>
    </location>
</feature>
<keyword evidence="4" id="KW-1185">Reference proteome</keyword>
<dbReference type="AlphaFoldDB" id="A0A074YW48"/>
<dbReference type="InParanoid" id="A0A074YW48"/>
<evidence type="ECO:0000313" key="3">
    <source>
        <dbReference type="EMBL" id="KER00375.1"/>
    </source>
</evidence>
<reference evidence="3 4" key="1">
    <citation type="journal article" date="2014" name="BMC Genomics">
        <title>Genome sequencing of four Aureobasidium pullulans varieties: biotechnological potential, stress tolerance, and description of new species.</title>
        <authorList>
            <person name="Gostin Ar C."/>
            <person name="Ohm R.A."/>
            <person name="Kogej T."/>
            <person name="Sonjak S."/>
            <person name="Turk M."/>
            <person name="Zajc J."/>
            <person name="Zalar P."/>
            <person name="Grube M."/>
            <person name="Sun H."/>
            <person name="Han J."/>
            <person name="Sharma A."/>
            <person name="Chiniquy J."/>
            <person name="Ngan C.Y."/>
            <person name="Lipzen A."/>
            <person name="Barry K."/>
            <person name="Grigoriev I.V."/>
            <person name="Gunde-Cimerman N."/>
        </authorList>
    </citation>
    <scope>NUCLEOTIDE SEQUENCE [LARGE SCALE GENOMIC DNA]</scope>
    <source>
        <strain evidence="3 4">EXF-2481</strain>
    </source>
</reference>
<protein>
    <submittedName>
        <fullName evidence="3">Uncharacterized protein</fullName>
    </submittedName>
</protein>
<sequence>MSFAFTFTASVASPVLSATSVATTVYATPHTTNGLSYDAMDIDAIISPQGTKRNIDDLYEDDAIAVPVSVAQHSPSEDMDTNLPSTPIASPSGSSASTPSSAISRSPWSGKSTTTAYSSPPTTPLFDLPLRSKTSSPVRAPTKSTMSAPPETPTKRPPGLGTNMLTLVPKSAFQSLDMIGELKKMEVEIRLSRSIANAKRHTAAIAKQEATKPKGIFKQKPKPRVARRAPRPPPKIANCCPFEEESNDEDKVM</sequence>
<evidence type="ECO:0000256" key="1">
    <source>
        <dbReference type="SAM" id="MobiDB-lite"/>
    </source>
</evidence>
<keyword evidence="2" id="KW-0732">Signal</keyword>
<evidence type="ECO:0000313" key="4">
    <source>
        <dbReference type="Proteomes" id="UP000030641"/>
    </source>
</evidence>
<organism evidence="3 4">
    <name type="scientific">Aureobasidium subglaciale (strain EXF-2481)</name>
    <name type="common">Aureobasidium pullulans var. subglaciale</name>
    <dbReference type="NCBI Taxonomy" id="1043005"/>
    <lineage>
        <taxon>Eukaryota</taxon>
        <taxon>Fungi</taxon>
        <taxon>Dikarya</taxon>
        <taxon>Ascomycota</taxon>
        <taxon>Pezizomycotina</taxon>
        <taxon>Dothideomycetes</taxon>
        <taxon>Dothideomycetidae</taxon>
        <taxon>Dothideales</taxon>
        <taxon>Saccotheciaceae</taxon>
        <taxon>Aureobasidium</taxon>
    </lineage>
</organism>
<feature type="compositionally biased region" description="Low complexity" evidence="1">
    <location>
        <begin position="84"/>
        <end position="120"/>
    </location>
</feature>
<evidence type="ECO:0000256" key="2">
    <source>
        <dbReference type="SAM" id="SignalP"/>
    </source>
</evidence>
<proteinExistence type="predicted"/>
<dbReference type="Proteomes" id="UP000030641">
    <property type="component" value="Unassembled WGS sequence"/>
</dbReference>